<evidence type="ECO:0000313" key="3">
    <source>
        <dbReference type="EMBL" id="SFL47157.1"/>
    </source>
</evidence>
<name>A0A1I4HZ91_9BURK</name>
<feature type="compositionally biased region" description="Low complexity" evidence="1">
    <location>
        <begin position="91"/>
        <end position="105"/>
    </location>
</feature>
<dbReference type="Proteomes" id="UP000199470">
    <property type="component" value="Unassembled WGS sequence"/>
</dbReference>
<evidence type="ECO:0000256" key="1">
    <source>
        <dbReference type="SAM" id="MobiDB-lite"/>
    </source>
</evidence>
<dbReference type="PANTHER" id="PTHR30399">
    <property type="entry name" value="UNCHARACTERIZED PROTEIN YGJP"/>
    <property type="match status" value="1"/>
</dbReference>
<dbReference type="Gene3D" id="3.30.2010.10">
    <property type="entry name" value="Metalloproteases ('zincins'), catalytic domain"/>
    <property type="match status" value="1"/>
</dbReference>
<feature type="region of interest" description="Disordered" evidence="1">
    <location>
        <begin position="52"/>
        <end position="72"/>
    </location>
</feature>
<protein>
    <recommendedName>
        <fullName evidence="2">YgjP-like metallopeptidase domain-containing protein</fullName>
    </recommendedName>
</protein>
<dbReference type="Pfam" id="PF01863">
    <property type="entry name" value="YgjP-like"/>
    <property type="match status" value="1"/>
</dbReference>
<dbReference type="STRING" id="758825.SAMN02982985_00318"/>
<evidence type="ECO:0000313" key="4">
    <source>
        <dbReference type="Proteomes" id="UP000199470"/>
    </source>
</evidence>
<keyword evidence="4" id="KW-1185">Reference proteome</keyword>
<feature type="region of interest" description="Disordered" evidence="1">
    <location>
        <begin position="91"/>
        <end position="131"/>
    </location>
</feature>
<dbReference type="CDD" id="cd07344">
    <property type="entry name" value="M48_yhfN_like"/>
    <property type="match status" value="1"/>
</dbReference>
<dbReference type="InterPro" id="IPR002725">
    <property type="entry name" value="YgjP-like_metallopeptidase"/>
</dbReference>
<reference evidence="3 4" key="1">
    <citation type="submission" date="2016-10" db="EMBL/GenBank/DDBJ databases">
        <authorList>
            <person name="de Groot N.N."/>
        </authorList>
    </citation>
    <scope>NUCLEOTIDE SEQUENCE [LARGE SCALE GENOMIC DNA]</scope>
    <source>
        <strain evidence="3 4">ATCC 43154</strain>
    </source>
</reference>
<organism evidence="3 4">
    <name type="scientific">Rugamonas rubra</name>
    <dbReference type="NCBI Taxonomy" id="758825"/>
    <lineage>
        <taxon>Bacteria</taxon>
        <taxon>Pseudomonadati</taxon>
        <taxon>Pseudomonadota</taxon>
        <taxon>Betaproteobacteria</taxon>
        <taxon>Burkholderiales</taxon>
        <taxon>Oxalobacteraceae</taxon>
        <taxon>Telluria group</taxon>
        <taxon>Rugamonas</taxon>
    </lineage>
</organism>
<dbReference type="EMBL" id="FOTW01000004">
    <property type="protein sequence ID" value="SFL47157.1"/>
    <property type="molecule type" value="Genomic_DNA"/>
</dbReference>
<proteinExistence type="predicted"/>
<feature type="compositionally biased region" description="Pro residues" evidence="1">
    <location>
        <begin position="106"/>
        <end position="127"/>
    </location>
</feature>
<feature type="domain" description="YgjP-like metallopeptidase" evidence="2">
    <location>
        <begin position="151"/>
        <end position="360"/>
    </location>
</feature>
<evidence type="ECO:0000259" key="2">
    <source>
        <dbReference type="Pfam" id="PF01863"/>
    </source>
</evidence>
<dbReference type="InterPro" id="IPR053136">
    <property type="entry name" value="UTP_pyrophosphatase-like"/>
</dbReference>
<gene>
    <name evidence="3" type="ORF">SAMN02982985_00318</name>
</gene>
<accession>A0A1I4HZ91</accession>
<dbReference type="AlphaFoldDB" id="A0A1I4HZ91"/>
<sequence length="370" mass="41260">MDRIRNARHFAPRLQRWLDDIASVVRPAAAAAPDDASQLDLFGQTGAAAPAAALPAQATPAPPSPPNLWQRTALPAHPAPAQLLREPDSAFPAAPRATAPTSTPFPQSPPPVPRKPPAVAPPPPPDAAPKRQLLVGQFVLEYTLRRSTRRSIGFMIDDDGLRVTAPKRISIAEVDNAIRTKQAWILSKLHERRERRAARLEKPPVEWVDGATLPYLGGEIVLRLLVGGRNRSSYNPATRELSMVLVPGATELLLKERVRAWLQLEARQLFEQRLDLYAARLGVRYHSFALSSAGTRWGSCTVDRKIRLNWRLVHFSLPLIDYVVAHELSHLLEMNHSARFWDTVGTIYPEYEEAKQLLRKRAQELPVLFG</sequence>
<dbReference type="PANTHER" id="PTHR30399:SF1">
    <property type="entry name" value="UTP PYROPHOSPHATASE"/>
    <property type="match status" value="1"/>
</dbReference>